<feature type="domain" description="ABC transmembrane type-1" evidence="12">
    <location>
        <begin position="142"/>
        <end position="419"/>
    </location>
</feature>
<comment type="caution">
    <text evidence="13">The sequence shown here is derived from an EMBL/GenBank/DDBJ whole genome shotgun (WGS) entry which is preliminary data.</text>
</comment>
<feature type="transmembrane region" description="Helical" evidence="10">
    <location>
        <begin position="1006"/>
        <end position="1026"/>
    </location>
</feature>
<dbReference type="SMART" id="SM00382">
    <property type="entry name" value="AAA"/>
    <property type="match status" value="2"/>
</dbReference>
<evidence type="ECO:0000256" key="3">
    <source>
        <dbReference type="ARBA" id="ARBA00022448"/>
    </source>
</evidence>
<dbReference type="PROSITE" id="PS50893">
    <property type="entry name" value="ABC_TRANSPORTER_2"/>
    <property type="match status" value="2"/>
</dbReference>
<dbReference type="InterPro" id="IPR044746">
    <property type="entry name" value="ABCC_6TM_D1"/>
</dbReference>
<dbReference type="PROSITE" id="PS00211">
    <property type="entry name" value="ABC_TRANSPORTER_1"/>
    <property type="match status" value="1"/>
</dbReference>
<feature type="domain" description="ABC transporter" evidence="11">
    <location>
        <begin position="1095"/>
        <end position="1339"/>
    </location>
</feature>
<keyword evidence="7 10" id="KW-1133">Transmembrane helix</keyword>
<keyword evidence="14" id="KW-1185">Reference proteome</keyword>
<name>A0ABQ8FBT5_9FUNG</name>
<dbReference type="Gene3D" id="3.40.50.300">
    <property type="entry name" value="P-loop containing nucleotide triphosphate hydrolases"/>
    <property type="match status" value="2"/>
</dbReference>
<feature type="compositionally biased region" description="Low complexity" evidence="9">
    <location>
        <begin position="1"/>
        <end position="21"/>
    </location>
</feature>
<evidence type="ECO:0000259" key="12">
    <source>
        <dbReference type="PROSITE" id="PS50929"/>
    </source>
</evidence>
<dbReference type="InterPro" id="IPR050173">
    <property type="entry name" value="ABC_transporter_C-like"/>
</dbReference>
<dbReference type="Pfam" id="PF00664">
    <property type="entry name" value="ABC_membrane"/>
    <property type="match status" value="2"/>
</dbReference>
<proteinExistence type="inferred from homology"/>
<comment type="similarity">
    <text evidence="2">Belongs to the ABC transporter superfamily. ABCC family. Conjugate transporter (TC 3.A.1.208) subfamily.</text>
</comment>
<evidence type="ECO:0000256" key="7">
    <source>
        <dbReference type="ARBA" id="ARBA00022989"/>
    </source>
</evidence>
<reference evidence="13 14" key="1">
    <citation type="submission" date="2021-02" db="EMBL/GenBank/DDBJ databases">
        <title>Variation within the Batrachochytrium salamandrivorans European outbreak.</title>
        <authorList>
            <person name="Kelly M."/>
            <person name="Pasmans F."/>
            <person name="Shea T.P."/>
            <person name="Munoz J.F."/>
            <person name="Carranza S."/>
            <person name="Cuomo C.A."/>
            <person name="Martel A."/>
        </authorList>
    </citation>
    <scope>NUCLEOTIDE SEQUENCE [LARGE SCALE GENOMIC DNA]</scope>
    <source>
        <strain evidence="13 14">AMFP18/2</strain>
    </source>
</reference>
<sequence length="1365" mass="151333">MTPSTDAGATAALKAADTKTGMNTNPTPAQDVQILSPIKTTAPQTALPKGTVSDITEFKPSNARQDSGFFMRWSYAYMDDLIRRGVKREIEPRDFPRVETDDESERLSTLVLEAWAEQVATHGSKASLASALWKVFGWQFSIAGLVFFIESLIQIGQGVILGQLLQWFQNPDGTAREGCLFAMGLAIVATSQAILHHVDFFLAMRTGMQVRVSLIAAIYRKCLTLSISNTSSTGLVINLVANDVQRFEDTSVFIHFGWIGPVQTILVLYFIYREIGWAAFAAIGALILLIPIQGEFARQFAKLRRITVALRDERIKNISDMLAGIMIVKLYAWEPPFTAKINKIRDDEVKQVKKASIMRALNEALFFASPIILELFAFMTFYLLNGVFSSSRIFTVVTYLQHVRLTMTNFFPKAIQYSSEAYISLKRIEGFLSLPEMNPAQSDQEMSVFLDSLDDPSIMIAMENASFNWGNTSDAPDSPTPAPTREILSNITLRVRKGELVGVCGPVGSGKSSLINAVLGEMQRSGGQVGIRSRRIGYATQTPWIVTGTIKDNILFGQSYNADHFAKVLHASALEQDMDRFPEREHTMIGERGVTLSGGQRARLSLARTLYYDADIYILDDPLSAVDTAVSRHLFDNALRGLMKNKAVLLVTHQLQHIQSCDTVVLLENGKMTCSGSYNEVKASGTLFATTLREHASKNDSDTSKGSDSLDQGSEDANLELTVEDAAVTRYQKDKELKNALLEDAAPTRELVKEEVAKGVVDTGVYIKYFKSGTNTIGILFLGTIMVLGQVIIQLADWWLSHWSSFSAADQRASIFPAVFSCLSIGALIIAICRAIWFFLICLESSKSAFSEMLLAVFRSPMHFFQNNPHGRLMNRFSKDISLMDEMLPQTFFDFLQCFFSIIGALILTIAVIPYTLILLPFLAVTFFYLRKYFLQTSRQIKRIEALTRSPVYSIIPSTLEGLSTIRAFSAEKRTEKQFFAIQNENTRIFFGFISSARWLGFRLDVMAAVFLSVVSFAAVLLRGPLGLRPGLVGLMLSNILQLTGLLQWAVRQSAEVETLMVSTERVFEYAALPPEAPAKTNVKPSDRWPEFGDIKISGMSLSYPSADPAHIPPTPVLRDMTVHFEPGVKVGIVGRTGAGKSSFLQALFRLVEPTPAGSIEIDGIKTSDLGLSDLRSRISIIPQEPFCFKGTLRFNLDPFEQHTDEHLWRALESVELKASVVSIGEKLDAPVSENGSNWSVGERQLICLARAILRDTRLIVMDEATSAVDMRTDKLIQNAIRSDGGLFSNATVLTIAHRLNTVIDYDRILVLDNGKVVEYGPPYQLLSKPISQPDAWFARMVNEMGDEARDGLIAIANQLRPAAV</sequence>
<dbReference type="InterPro" id="IPR036640">
    <property type="entry name" value="ABC1_TM_sf"/>
</dbReference>
<feature type="transmembrane region" description="Helical" evidence="10">
    <location>
        <begin position="252"/>
        <end position="271"/>
    </location>
</feature>
<evidence type="ECO:0000313" key="13">
    <source>
        <dbReference type="EMBL" id="KAH6595509.1"/>
    </source>
</evidence>
<dbReference type="InterPro" id="IPR003593">
    <property type="entry name" value="AAA+_ATPase"/>
</dbReference>
<feature type="transmembrane region" description="Helical" evidence="10">
    <location>
        <begin position="815"/>
        <end position="843"/>
    </location>
</feature>
<dbReference type="Proteomes" id="UP001648503">
    <property type="component" value="Unassembled WGS sequence"/>
</dbReference>
<feature type="transmembrane region" description="Helical" evidence="10">
    <location>
        <begin position="277"/>
        <end position="296"/>
    </location>
</feature>
<dbReference type="Gene3D" id="1.20.1560.10">
    <property type="entry name" value="ABC transporter type 1, transmembrane domain"/>
    <property type="match status" value="2"/>
</dbReference>
<dbReference type="CDD" id="cd03250">
    <property type="entry name" value="ABCC_MRP_domain1"/>
    <property type="match status" value="1"/>
</dbReference>
<keyword evidence="8 10" id="KW-0472">Membrane</keyword>
<dbReference type="InterPro" id="IPR003439">
    <property type="entry name" value="ABC_transporter-like_ATP-bd"/>
</dbReference>
<dbReference type="Pfam" id="PF00005">
    <property type="entry name" value="ABC_tran"/>
    <property type="match status" value="2"/>
</dbReference>
<dbReference type="PROSITE" id="PS50929">
    <property type="entry name" value="ABC_TM1F"/>
    <property type="match status" value="2"/>
</dbReference>
<dbReference type="SUPFAM" id="SSF90123">
    <property type="entry name" value="ABC transporter transmembrane region"/>
    <property type="match status" value="2"/>
</dbReference>
<dbReference type="CDD" id="cd18579">
    <property type="entry name" value="ABC_6TM_ABCC_D1"/>
    <property type="match status" value="1"/>
</dbReference>
<gene>
    <name evidence="13" type="ORF">BASA50_005719</name>
</gene>
<evidence type="ECO:0000256" key="2">
    <source>
        <dbReference type="ARBA" id="ARBA00009726"/>
    </source>
</evidence>
<protein>
    <submittedName>
        <fullName evidence="13">Uncharacterized protein</fullName>
    </submittedName>
</protein>
<comment type="subcellular location">
    <subcellularLocation>
        <location evidence="1">Membrane</location>
        <topology evidence="1">Multi-pass membrane protein</topology>
    </subcellularLocation>
</comment>
<evidence type="ECO:0000256" key="1">
    <source>
        <dbReference type="ARBA" id="ARBA00004141"/>
    </source>
</evidence>
<feature type="domain" description="ABC transmembrane type-1" evidence="12">
    <location>
        <begin position="781"/>
        <end position="1059"/>
    </location>
</feature>
<keyword evidence="4 10" id="KW-0812">Transmembrane</keyword>
<feature type="transmembrane region" description="Helical" evidence="10">
    <location>
        <begin position="135"/>
        <end position="160"/>
    </location>
</feature>
<feature type="transmembrane region" description="Helical" evidence="10">
    <location>
        <begin position="180"/>
        <end position="202"/>
    </location>
</feature>
<keyword evidence="3" id="KW-0813">Transport</keyword>
<dbReference type="EMBL" id="JAFCIX010000298">
    <property type="protein sequence ID" value="KAH6595509.1"/>
    <property type="molecule type" value="Genomic_DNA"/>
</dbReference>
<dbReference type="InterPro" id="IPR011527">
    <property type="entry name" value="ABC1_TM_dom"/>
</dbReference>
<keyword evidence="5" id="KW-0547">Nucleotide-binding</keyword>
<evidence type="ECO:0000256" key="6">
    <source>
        <dbReference type="ARBA" id="ARBA00022840"/>
    </source>
</evidence>
<feature type="transmembrane region" description="Helical" evidence="10">
    <location>
        <begin position="364"/>
        <end position="384"/>
    </location>
</feature>
<dbReference type="InterPro" id="IPR027417">
    <property type="entry name" value="P-loop_NTPase"/>
</dbReference>
<dbReference type="PANTHER" id="PTHR24223:SF456">
    <property type="entry name" value="MULTIDRUG RESISTANCE-ASSOCIATED PROTEIN LETHAL(2)03659"/>
    <property type="match status" value="1"/>
</dbReference>
<evidence type="ECO:0000313" key="14">
    <source>
        <dbReference type="Proteomes" id="UP001648503"/>
    </source>
</evidence>
<evidence type="ECO:0000256" key="10">
    <source>
        <dbReference type="SAM" id="Phobius"/>
    </source>
</evidence>
<feature type="region of interest" description="Disordered" evidence="9">
    <location>
        <begin position="1"/>
        <end position="29"/>
    </location>
</feature>
<dbReference type="InterPro" id="IPR017871">
    <property type="entry name" value="ABC_transporter-like_CS"/>
</dbReference>
<feature type="transmembrane region" description="Helical" evidence="10">
    <location>
        <begin position="777"/>
        <end position="795"/>
    </location>
</feature>
<keyword evidence="6" id="KW-0067">ATP-binding</keyword>
<evidence type="ECO:0000256" key="5">
    <source>
        <dbReference type="ARBA" id="ARBA00022741"/>
    </source>
</evidence>
<evidence type="ECO:0000256" key="9">
    <source>
        <dbReference type="SAM" id="MobiDB-lite"/>
    </source>
</evidence>
<dbReference type="CDD" id="cd03244">
    <property type="entry name" value="ABCC_MRP_domain2"/>
    <property type="match status" value="1"/>
</dbReference>
<feature type="domain" description="ABC transporter" evidence="11">
    <location>
        <begin position="460"/>
        <end position="694"/>
    </location>
</feature>
<dbReference type="SUPFAM" id="SSF52540">
    <property type="entry name" value="P-loop containing nucleoside triphosphate hydrolases"/>
    <property type="match status" value="2"/>
</dbReference>
<evidence type="ECO:0000256" key="8">
    <source>
        <dbReference type="ARBA" id="ARBA00023136"/>
    </source>
</evidence>
<evidence type="ECO:0000259" key="11">
    <source>
        <dbReference type="PROSITE" id="PS50893"/>
    </source>
</evidence>
<dbReference type="PANTHER" id="PTHR24223">
    <property type="entry name" value="ATP-BINDING CASSETTE SUB-FAMILY C"/>
    <property type="match status" value="1"/>
</dbReference>
<accession>A0ABQ8FBT5</accession>
<feature type="transmembrane region" description="Helical" evidence="10">
    <location>
        <begin position="892"/>
        <end position="911"/>
    </location>
</feature>
<evidence type="ECO:0000256" key="4">
    <source>
        <dbReference type="ARBA" id="ARBA00022692"/>
    </source>
</evidence>
<organism evidence="13 14">
    <name type="scientific">Batrachochytrium salamandrivorans</name>
    <dbReference type="NCBI Taxonomy" id="1357716"/>
    <lineage>
        <taxon>Eukaryota</taxon>
        <taxon>Fungi</taxon>
        <taxon>Fungi incertae sedis</taxon>
        <taxon>Chytridiomycota</taxon>
        <taxon>Chytridiomycota incertae sedis</taxon>
        <taxon>Chytridiomycetes</taxon>
        <taxon>Rhizophydiales</taxon>
        <taxon>Rhizophydiales incertae sedis</taxon>
        <taxon>Batrachochytrium</taxon>
    </lineage>
</organism>